<dbReference type="AlphaFoldDB" id="A0A370GXC2"/>
<comment type="catalytic activity">
    <reaction evidence="17">
        <text>[GlcNAc-(1-&gt;4)-Mur2Ac(oyl-L-Ala-gamma-D-Glu-L-Lys-D-Ala-D-Ala)](n)-di-trans,octa-cis-undecaprenyl diphosphate + beta-D-GlcNAc-(1-&gt;4)-Mur2Ac(oyl-L-Ala-gamma-D-Glu-L-Lys-D-Ala-D-Ala)-di-trans,octa-cis-undecaprenyl diphosphate = [GlcNAc-(1-&gt;4)-Mur2Ac(oyl-L-Ala-gamma-D-Glu-L-Lys-D-Ala-D-Ala)](n+1)-di-trans,octa-cis-undecaprenyl diphosphate + di-trans,octa-cis-undecaprenyl diphosphate + H(+)</text>
        <dbReference type="Rhea" id="RHEA:23708"/>
        <dbReference type="Rhea" id="RHEA-COMP:9602"/>
        <dbReference type="Rhea" id="RHEA-COMP:9603"/>
        <dbReference type="ChEBI" id="CHEBI:15378"/>
        <dbReference type="ChEBI" id="CHEBI:58405"/>
        <dbReference type="ChEBI" id="CHEBI:60033"/>
        <dbReference type="ChEBI" id="CHEBI:78435"/>
        <dbReference type="EC" id="2.4.99.28"/>
    </reaction>
</comment>
<evidence type="ECO:0000256" key="11">
    <source>
        <dbReference type="ARBA" id="ARBA00022984"/>
    </source>
</evidence>
<evidence type="ECO:0000256" key="18">
    <source>
        <dbReference type="SAM" id="MobiDB-lite"/>
    </source>
</evidence>
<evidence type="ECO:0000259" key="21">
    <source>
        <dbReference type="Pfam" id="PF00912"/>
    </source>
</evidence>
<evidence type="ECO:0000256" key="6">
    <source>
        <dbReference type="ARBA" id="ARBA00022676"/>
    </source>
</evidence>
<keyword evidence="12 19" id="KW-1133">Transmembrane helix</keyword>
<dbReference type="GO" id="GO:0009002">
    <property type="term" value="F:serine-type D-Ala-D-Ala carboxypeptidase activity"/>
    <property type="evidence" value="ECO:0007669"/>
    <property type="project" value="UniProtKB-EC"/>
</dbReference>
<dbReference type="FunFam" id="1.10.3810.10:FF:000001">
    <property type="entry name" value="Penicillin-binding protein 1A"/>
    <property type="match status" value="1"/>
</dbReference>
<gene>
    <name evidence="22" type="ORF">DFR59_101575</name>
</gene>
<dbReference type="GO" id="GO:0030288">
    <property type="term" value="C:outer membrane-bounded periplasmic space"/>
    <property type="evidence" value="ECO:0007669"/>
    <property type="project" value="TreeGrafter"/>
</dbReference>
<dbReference type="SUPFAM" id="SSF53955">
    <property type="entry name" value="Lysozyme-like"/>
    <property type="match status" value="1"/>
</dbReference>
<dbReference type="OrthoDB" id="9766909at2"/>
<dbReference type="InterPro" id="IPR050396">
    <property type="entry name" value="Glycosyltr_51/Transpeptidase"/>
</dbReference>
<evidence type="ECO:0000256" key="17">
    <source>
        <dbReference type="ARBA" id="ARBA00049902"/>
    </source>
</evidence>
<keyword evidence="7" id="KW-0808">Transferase</keyword>
<dbReference type="Gene3D" id="6.20.370.110">
    <property type="match status" value="1"/>
</dbReference>
<comment type="similarity">
    <text evidence="2">In the N-terminal section; belongs to the glycosyltransferase 51 family.</text>
</comment>
<dbReference type="InterPro" id="IPR001460">
    <property type="entry name" value="PCN-bd_Tpept"/>
</dbReference>
<evidence type="ECO:0000256" key="10">
    <source>
        <dbReference type="ARBA" id="ARBA00022960"/>
    </source>
</evidence>
<accession>A0A370GXC2</accession>
<feature type="domain" description="Glycosyl transferase family 51" evidence="21">
    <location>
        <begin position="69"/>
        <end position="241"/>
    </location>
</feature>
<keyword evidence="3" id="KW-1003">Cell membrane</keyword>
<evidence type="ECO:0000256" key="15">
    <source>
        <dbReference type="ARBA" id="ARBA00023316"/>
    </source>
</evidence>
<dbReference type="EMBL" id="QQAY01000001">
    <property type="protein sequence ID" value="RDI47910.1"/>
    <property type="molecule type" value="Genomic_DNA"/>
</dbReference>
<keyword evidence="15" id="KW-0961">Cell wall biogenesis/degradation</keyword>
<dbReference type="GO" id="GO:0006508">
    <property type="term" value="P:proteolysis"/>
    <property type="evidence" value="ECO:0007669"/>
    <property type="project" value="UniProtKB-KW"/>
</dbReference>
<evidence type="ECO:0000256" key="13">
    <source>
        <dbReference type="ARBA" id="ARBA00023136"/>
    </source>
</evidence>
<dbReference type="GO" id="GO:0008658">
    <property type="term" value="F:penicillin binding"/>
    <property type="evidence" value="ECO:0007669"/>
    <property type="project" value="InterPro"/>
</dbReference>
<keyword evidence="13 19" id="KW-0472">Membrane</keyword>
<evidence type="ECO:0000313" key="22">
    <source>
        <dbReference type="EMBL" id="RDI47910.1"/>
    </source>
</evidence>
<evidence type="ECO:0000256" key="19">
    <source>
        <dbReference type="SAM" id="Phobius"/>
    </source>
</evidence>
<feature type="domain" description="Penicillin-binding protein transpeptidase" evidence="20">
    <location>
        <begin position="336"/>
        <end position="604"/>
    </location>
</feature>
<feature type="region of interest" description="Disordered" evidence="18">
    <location>
        <begin position="672"/>
        <end position="697"/>
    </location>
</feature>
<feature type="transmembrane region" description="Helical" evidence="19">
    <location>
        <begin position="21"/>
        <end position="43"/>
    </location>
</feature>
<protein>
    <submittedName>
        <fullName evidence="22">Penicillin-binding protein 2A</fullName>
    </submittedName>
</protein>
<comment type="similarity">
    <text evidence="1">In the C-terminal section; belongs to the transpeptidase family.</text>
</comment>
<evidence type="ECO:0000256" key="3">
    <source>
        <dbReference type="ARBA" id="ARBA00022475"/>
    </source>
</evidence>
<comment type="caution">
    <text evidence="22">The sequence shown here is derived from an EMBL/GenBank/DDBJ whole genome shotgun (WGS) entry which is preliminary data.</text>
</comment>
<evidence type="ECO:0000313" key="23">
    <source>
        <dbReference type="Proteomes" id="UP000255326"/>
    </source>
</evidence>
<dbReference type="Proteomes" id="UP000255326">
    <property type="component" value="Unassembled WGS sequence"/>
</dbReference>
<dbReference type="Gene3D" id="1.10.3810.10">
    <property type="entry name" value="Biosynthetic peptidoglycan transglycosylase-like"/>
    <property type="match status" value="1"/>
</dbReference>
<keyword evidence="5" id="KW-0645">Protease</keyword>
<dbReference type="Pfam" id="PF00905">
    <property type="entry name" value="Transpeptidase"/>
    <property type="match status" value="1"/>
</dbReference>
<dbReference type="GO" id="GO:0008360">
    <property type="term" value="P:regulation of cell shape"/>
    <property type="evidence" value="ECO:0007669"/>
    <property type="project" value="UniProtKB-KW"/>
</dbReference>
<evidence type="ECO:0000256" key="2">
    <source>
        <dbReference type="ARBA" id="ARBA00007739"/>
    </source>
</evidence>
<proteinExistence type="inferred from homology"/>
<dbReference type="GO" id="GO:0071555">
    <property type="term" value="P:cell wall organization"/>
    <property type="evidence" value="ECO:0007669"/>
    <property type="project" value="UniProtKB-KW"/>
</dbReference>
<feature type="region of interest" description="Disordered" evidence="18">
    <location>
        <begin position="639"/>
        <end position="658"/>
    </location>
</feature>
<keyword evidence="9" id="KW-0378">Hydrolase</keyword>
<comment type="catalytic activity">
    <reaction evidence="16">
        <text>Preferential cleavage: (Ac)2-L-Lys-D-Ala-|-D-Ala. Also transpeptidation of peptidyl-alanyl moieties that are N-acyl substituents of D-alanine.</text>
        <dbReference type="EC" id="3.4.16.4"/>
    </reaction>
</comment>
<feature type="compositionally biased region" description="Basic and acidic residues" evidence="18">
    <location>
        <begin position="672"/>
        <end position="689"/>
    </location>
</feature>
<reference evidence="22 23" key="1">
    <citation type="submission" date="2018-07" db="EMBL/GenBank/DDBJ databases">
        <title>Genomic Encyclopedia of Type Strains, Phase IV (KMG-IV): sequencing the most valuable type-strain genomes for metagenomic binning, comparative biology and taxonomic classification.</title>
        <authorList>
            <person name="Goeker M."/>
        </authorList>
    </citation>
    <scope>NUCLEOTIDE SEQUENCE [LARGE SCALE GENOMIC DNA]</scope>
    <source>
        <strain evidence="22 23">DSM 25281</strain>
    </source>
</reference>
<dbReference type="InterPro" id="IPR036950">
    <property type="entry name" value="PBP_transglycosylase"/>
</dbReference>
<evidence type="ECO:0000256" key="14">
    <source>
        <dbReference type="ARBA" id="ARBA00023268"/>
    </source>
</evidence>
<dbReference type="SUPFAM" id="SSF56601">
    <property type="entry name" value="beta-lactamase/transpeptidase-like"/>
    <property type="match status" value="1"/>
</dbReference>
<evidence type="ECO:0000256" key="5">
    <source>
        <dbReference type="ARBA" id="ARBA00022670"/>
    </source>
</evidence>
<evidence type="ECO:0000256" key="16">
    <source>
        <dbReference type="ARBA" id="ARBA00034000"/>
    </source>
</evidence>
<dbReference type="InterPro" id="IPR023346">
    <property type="entry name" value="Lysozyme-like_dom_sf"/>
</dbReference>
<keyword evidence="11" id="KW-0573">Peptidoglycan synthesis</keyword>
<keyword evidence="10" id="KW-0133">Cell shape</keyword>
<dbReference type="NCBIfam" id="TIGR02074">
    <property type="entry name" value="PBP_1a_fam"/>
    <property type="match status" value="1"/>
</dbReference>
<keyword evidence="14" id="KW-0511">Multifunctional enzyme</keyword>
<dbReference type="RefSeq" id="WP_114744108.1">
    <property type="nucleotide sequence ID" value="NZ_QQAY01000001.1"/>
</dbReference>
<keyword evidence="23" id="KW-1185">Reference proteome</keyword>
<evidence type="ECO:0000256" key="9">
    <source>
        <dbReference type="ARBA" id="ARBA00022801"/>
    </source>
</evidence>
<dbReference type="Gene3D" id="3.40.710.10">
    <property type="entry name" value="DD-peptidase/beta-lactamase superfamily"/>
    <property type="match status" value="1"/>
</dbReference>
<sequence length="697" mass="77854">MNTIKNYMLAIRKFWKRKHMNQILILCFSIFILGFIGFFAYFASTANVEDLQKGLSQSTIIYDKDGDEASKVTANRTEGVEINDIPDQVKNAVVAIEDHRFYEHGGFDLQGMARAFVGNLFAGHVVAGGSTITQQLTKNALLSPERTYKRKIQELFLAAEIEKHYTKDEILQMYLNQIYFGHGAWGVQNASLKYFGKDIKDISISESALLAGLIKAPSSLNPYENYDGAIARRNVVLGQMKKYNMITEKEYEEAKSEKIALKDKGGDPLKGKYPYYVDAVINEAIKKYGLTQDDILTKGYKIYTTMDQNIQTALEKVYNRDSLFPAGKSDQVVQSSAILIDPKTGGIRGLVGGRGEHVFRGYNRATQLARQPGSTIKPLAVYTPAVEEGYSATSPLKDEKMDFDGYQPSNYNDQYLGTVPMYKALEESINLPAVWLLNEIGIQKGMDSVEKFGIPLTKADRQLGLALGNINEGVSPQQMAEAFSTFPNNGKREESHLITKIVGPTDEVIMKWKKQETNVISKKVSDQMISMMLNVFETGTAAGAHIPGYSLAGKTGSTEVPIEGHKSGTKDQWVVGFTPNLAGAVWLGYDKTDENHYLEGLSSQGVVPLYKAVMESALQYVEPKEFDVKSVNYYQEEERKKQEAEKNKSIEEKIKDEAKKWKDQLDEAKKKFKEHFKGKGHDKGHEKGHGKGHGPGH</sequence>
<evidence type="ECO:0000259" key="20">
    <source>
        <dbReference type="Pfam" id="PF00905"/>
    </source>
</evidence>
<evidence type="ECO:0000256" key="8">
    <source>
        <dbReference type="ARBA" id="ARBA00022692"/>
    </source>
</evidence>
<evidence type="ECO:0000256" key="12">
    <source>
        <dbReference type="ARBA" id="ARBA00022989"/>
    </source>
</evidence>
<dbReference type="InterPro" id="IPR012338">
    <property type="entry name" value="Beta-lactam/transpept-like"/>
</dbReference>
<evidence type="ECO:0000256" key="1">
    <source>
        <dbReference type="ARBA" id="ARBA00007090"/>
    </source>
</evidence>
<organism evidence="22 23">
    <name type="scientific">Falsibacillus pallidus</name>
    <dbReference type="NCBI Taxonomy" id="493781"/>
    <lineage>
        <taxon>Bacteria</taxon>
        <taxon>Bacillati</taxon>
        <taxon>Bacillota</taxon>
        <taxon>Bacilli</taxon>
        <taxon>Bacillales</taxon>
        <taxon>Bacillaceae</taxon>
        <taxon>Falsibacillus</taxon>
    </lineage>
</organism>
<dbReference type="GO" id="GO:0009252">
    <property type="term" value="P:peptidoglycan biosynthetic process"/>
    <property type="evidence" value="ECO:0007669"/>
    <property type="project" value="UniProtKB-KW"/>
</dbReference>
<evidence type="ECO:0000256" key="4">
    <source>
        <dbReference type="ARBA" id="ARBA00022645"/>
    </source>
</evidence>
<evidence type="ECO:0000256" key="7">
    <source>
        <dbReference type="ARBA" id="ARBA00022679"/>
    </source>
</evidence>
<keyword evidence="8 19" id="KW-0812">Transmembrane</keyword>
<dbReference type="Pfam" id="PF00912">
    <property type="entry name" value="Transgly"/>
    <property type="match status" value="1"/>
</dbReference>
<keyword evidence="4" id="KW-0121">Carboxypeptidase</keyword>
<dbReference type="GO" id="GO:0008955">
    <property type="term" value="F:peptidoglycan glycosyltransferase activity"/>
    <property type="evidence" value="ECO:0007669"/>
    <property type="project" value="UniProtKB-EC"/>
</dbReference>
<dbReference type="PANTHER" id="PTHR32282">
    <property type="entry name" value="BINDING PROTEIN TRANSPEPTIDASE, PUTATIVE-RELATED"/>
    <property type="match status" value="1"/>
</dbReference>
<dbReference type="InterPro" id="IPR001264">
    <property type="entry name" value="Glyco_trans_51"/>
</dbReference>
<keyword evidence="6" id="KW-0328">Glycosyltransferase</keyword>
<name>A0A370GXC2_9BACI</name>
<dbReference type="PANTHER" id="PTHR32282:SF32">
    <property type="entry name" value="PENICILLIN-BINDING PROTEIN 2A"/>
    <property type="match status" value="1"/>
</dbReference>